<feature type="transmembrane region" description="Helical" evidence="1">
    <location>
        <begin position="34"/>
        <end position="54"/>
    </location>
</feature>
<feature type="transmembrane region" description="Helical" evidence="1">
    <location>
        <begin position="107"/>
        <end position="129"/>
    </location>
</feature>
<dbReference type="RefSeq" id="WP_262428053.1">
    <property type="nucleotide sequence ID" value="NZ_JACRTJ010000027.1"/>
</dbReference>
<evidence type="ECO:0008006" key="4">
    <source>
        <dbReference type="Google" id="ProtNLM"/>
    </source>
</evidence>
<gene>
    <name evidence="2" type="ORF">H8708_12565</name>
</gene>
<dbReference type="Proteomes" id="UP000647491">
    <property type="component" value="Unassembled WGS sequence"/>
</dbReference>
<feature type="transmembrane region" description="Helical" evidence="1">
    <location>
        <begin position="84"/>
        <end position="101"/>
    </location>
</feature>
<reference evidence="2 3" key="1">
    <citation type="submission" date="2020-08" db="EMBL/GenBank/DDBJ databases">
        <title>Genome public.</title>
        <authorList>
            <person name="Liu C."/>
            <person name="Sun Q."/>
        </authorList>
    </citation>
    <scope>NUCLEOTIDE SEQUENCE [LARGE SCALE GENOMIC DNA]</scope>
    <source>
        <strain evidence="2 3">BX10</strain>
    </source>
</reference>
<feature type="transmembrane region" description="Helical" evidence="1">
    <location>
        <begin position="6"/>
        <end position="27"/>
    </location>
</feature>
<evidence type="ECO:0000313" key="2">
    <source>
        <dbReference type="EMBL" id="MBC8600050.1"/>
    </source>
</evidence>
<evidence type="ECO:0000313" key="3">
    <source>
        <dbReference type="Proteomes" id="UP000647491"/>
    </source>
</evidence>
<organism evidence="2 3">
    <name type="scientific">Enterocloster hominis</name>
    <name type="common">ex Liu et al. 2021</name>
    <dbReference type="NCBI Taxonomy" id="2763663"/>
    <lineage>
        <taxon>Bacteria</taxon>
        <taxon>Bacillati</taxon>
        <taxon>Bacillota</taxon>
        <taxon>Clostridia</taxon>
        <taxon>Lachnospirales</taxon>
        <taxon>Lachnospiraceae</taxon>
        <taxon>Enterocloster</taxon>
    </lineage>
</organism>
<keyword evidence="1" id="KW-0472">Membrane</keyword>
<keyword evidence="1" id="KW-0812">Transmembrane</keyword>
<accession>A0ABR7NVC9</accession>
<name>A0ABR7NVC9_9FIRM</name>
<protein>
    <recommendedName>
        <fullName evidence="4">ABC-2 type transporter domain-containing protein</fullName>
    </recommendedName>
</protein>
<evidence type="ECO:0000256" key="1">
    <source>
        <dbReference type="SAM" id="Phobius"/>
    </source>
</evidence>
<comment type="caution">
    <text evidence="2">The sequence shown here is derived from an EMBL/GenBank/DDBJ whole genome shotgun (WGS) entry which is preliminary data.</text>
</comment>
<keyword evidence="3" id="KW-1185">Reference proteome</keyword>
<sequence length="145" mass="15872">MISAVTMSGILVFSIAVHILNFSNLVFFLKALVLIVPSIIGMYGIGLMIGAVGLGEKNTGQMVMIIQGTMLFLINMIQTEKFSILHLLPFAPGIVIVQTLYSGQPISALISLGYVGLNLLWLAAGVSFFNVMLERERRYGSFDHY</sequence>
<proteinExistence type="predicted"/>
<keyword evidence="1" id="KW-1133">Transmembrane helix</keyword>
<dbReference type="EMBL" id="JACRTJ010000027">
    <property type="protein sequence ID" value="MBC8600050.1"/>
    <property type="molecule type" value="Genomic_DNA"/>
</dbReference>